<dbReference type="GO" id="GO:0080115">
    <property type="term" value="F:myosin XI tail binding"/>
    <property type="evidence" value="ECO:0007669"/>
    <property type="project" value="UniProtKB-ARBA"/>
</dbReference>
<keyword evidence="2" id="KW-0812">Transmembrane</keyword>
<evidence type="ECO:0000313" key="6">
    <source>
        <dbReference type="EMBL" id="KAL2490926.1"/>
    </source>
</evidence>
<dbReference type="PANTHER" id="PTHR31422:SF2">
    <property type="entry name" value="PROTEIN FLOURY 1-LIKE"/>
    <property type="match status" value="1"/>
</dbReference>
<keyword evidence="4" id="KW-0472">Membrane</keyword>
<evidence type="ECO:0000256" key="1">
    <source>
        <dbReference type="ARBA" id="ARBA00004370"/>
    </source>
</evidence>
<evidence type="ECO:0000256" key="4">
    <source>
        <dbReference type="ARBA" id="ARBA00023136"/>
    </source>
</evidence>
<dbReference type="PANTHER" id="PTHR31422">
    <property type="entry name" value="BNAANNG28530D PROTEIN"/>
    <property type="match status" value="1"/>
</dbReference>
<dbReference type="GO" id="GO:0016020">
    <property type="term" value="C:membrane"/>
    <property type="evidence" value="ECO:0007669"/>
    <property type="project" value="UniProtKB-SubCell"/>
</dbReference>
<feature type="domain" description="GTD-binding" evidence="5">
    <location>
        <begin position="35"/>
        <end position="133"/>
    </location>
</feature>
<sequence length="182" mass="21465">MNLFIDDDDDDDEINITDYEECDDEKEDIEKDEELDITELRKLVKIERRRASAACTELEKERAASATAAEETMAMILRLQNEKSLIEMEANQYRRLAEKKQLHDQEVIRSLQWLVLRHSSERALLEDQLISCRRKLKHFGNNDEKEECEEFEEDYSSLNPSFEDAIEDVLYSSLDINLLNEK</sequence>
<comment type="caution">
    <text evidence="6">The sequence shown here is derived from an EMBL/GenBank/DDBJ whole genome shotgun (WGS) entry which is preliminary data.</text>
</comment>
<keyword evidence="7" id="KW-1185">Reference proteome</keyword>
<dbReference type="PROSITE" id="PS51775">
    <property type="entry name" value="GTD_BINDING"/>
    <property type="match status" value="1"/>
</dbReference>
<comment type="subcellular location">
    <subcellularLocation>
        <location evidence="1">Membrane</location>
    </subcellularLocation>
</comment>
<evidence type="ECO:0000256" key="3">
    <source>
        <dbReference type="ARBA" id="ARBA00022989"/>
    </source>
</evidence>
<reference evidence="7" key="1">
    <citation type="submission" date="2024-07" db="EMBL/GenBank/DDBJ databases">
        <title>Two chromosome-level genome assemblies of Korean endemic species Abeliophyllum distichum and Forsythia ovata (Oleaceae).</title>
        <authorList>
            <person name="Jang H."/>
        </authorList>
    </citation>
    <scope>NUCLEOTIDE SEQUENCE [LARGE SCALE GENOMIC DNA]</scope>
</reference>
<proteinExistence type="predicted"/>
<name>A0ABD1RR88_9LAMI</name>
<accession>A0ABD1RR88</accession>
<dbReference type="InterPro" id="IPR007656">
    <property type="entry name" value="GTD-bd"/>
</dbReference>
<gene>
    <name evidence="6" type="ORF">Adt_26554</name>
</gene>
<evidence type="ECO:0000256" key="2">
    <source>
        <dbReference type="ARBA" id="ARBA00022692"/>
    </source>
</evidence>
<organism evidence="6 7">
    <name type="scientific">Abeliophyllum distichum</name>
    <dbReference type="NCBI Taxonomy" id="126358"/>
    <lineage>
        <taxon>Eukaryota</taxon>
        <taxon>Viridiplantae</taxon>
        <taxon>Streptophyta</taxon>
        <taxon>Embryophyta</taxon>
        <taxon>Tracheophyta</taxon>
        <taxon>Spermatophyta</taxon>
        <taxon>Magnoliopsida</taxon>
        <taxon>eudicotyledons</taxon>
        <taxon>Gunneridae</taxon>
        <taxon>Pentapetalae</taxon>
        <taxon>asterids</taxon>
        <taxon>lamiids</taxon>
        <taxon>Lamiales</taxon>
        <taxon>Oleaceae</taxon>
        <taxon>Forsythieae</taxon>
        <taxon>Abeliophyllum</taxon>
    </lineage>
</organism>
<dbReference type="AlphaFoldDB" id="A0ABD1RR88"/>
<keyword evidence="3" id="KW-1133">Transmembrane helix</keyword>
<protein>
    <submittedName>
        <fullName evidence="6">Ovule protein</fullName>
    </submittedName>
</protein>
<evidence type="ECO:0000313" key="7">
    <source>
        <dbReference type="Proteomes" id="UP001604336"/>
    </source>
</evidence>
<dbReference type="Pfam" id="PF04576">
    <property type="entry name" value="Zein-binding"/>
    <property type="match status" value="1"/>
</dbReference>
<dbReference type="Proteomes" id="UP001604336">
    <property type="component" value="Unassembled WGS sequence"/>
</dbReference>
<evidence type="ECO:0000259" key="5">
    <source>
        <dbReference type="PROSITE" id="PS51775"/>
    </source>
</evidence>
<dbReference type="EMBL" id="JBFOLK010000008">
    <property type="protein sequence ID" value="KAL2490926.1"/>
    <property type="molecule type" value="Genomic_DNA"/>
</dbReference>